<proteinExistence type="predicted"/>
<gene>
    <name evidence="3" type="ORF">A2938_03215</name>
</gene>
<organism evidence="3 4">
    <name type="scientific">Candidatus Taylorbacteria bacterium RIFCSPLOWO2_01_FULL_48_100</name>
    <dbReference type="NCBI Taxonomy" id="1802322"/>
    <lineage>
        <taxon>Bacteria</taxon>
        <taxon>Candidatus Tayloriibacteriota</taxon>
    </lineage>
</organism>
<evidence type="ECO:0000313" key="3">
    <source>
        <dbReference type="EMBL" id="OHA34537.1"/>
    </source>
</evidence>
<name>A0A1G2NEN2_9BACT</name>
<sequence>MKKGHAITLGIVAGVIILILTAIVGYLSGKNTHRPQAISVTNTPPPTIVVQTNAPSQVDMLAAEVEALKAANEEREARVQRLLALNEEVRRERETNVITIPVTVNVTNTPSSVTINGTFNVGGSSEAKKAATSLMERRRAPKTRTPMYTITNSTSSVTVSGTTTVSETHTSVQNFLPPGRRSLLGVILWGRANPIPTTVPSGQSVQQGQPPTPIVVVQQPYGYGYPSGYGGGYGYGYPYSRVPAYSGSCERKLFGVRFHTR</sequence>
<evidence type="ECO:0000313" key="4">
    <source>
        <dbReference type="Proteomes" id="UP000177797"/>
    </source>
</evidence>
<dbReference type="AlphaFoldDB" id="A0A1G2NEN2"/>
<keyword evidence="1" id="KW-0175">Coiled coil</keyword>
<accession>A0A1G2NEN2</accession>
<reference evidence="3 4" key="1">
    <citation type="journal article" date="2016" name="Nat. Commun.">
        <title>Thousands of microbial genomes shed light on interconnected biogeochemical processes in an aquifer system.</title>
        <authorList>
            <person name="Anantharaman K."/>
            <person name="Brown C.T."/>
            <person name="Hug L.A."/>
            <person name="Sharon I."/>
            <person name="Castelle C.J."/>
            <person name="Probst A.J."/>
            <person name="Thomas B.C."/>
            <person name="Singh A."/>
            <person name="Wilkins M.J."/>
            <person name="Karaoz U."/>
            <person name="Brodie E.L."/>
            <person name="Williams K.H."/>
            <person name="Hubbard S.S."/>
            <person name="Banfield J.F."/>
        </authorList>
    </citation>
    <scope>NUCLEOTIDE SEQUENCE [LARGE SCALE GENOMIC DNA]</scope>
</reference>
<dbReference type="EMBL" id="MHSA01000011">
    <property type="protein sequence ID" value="OHA34537.1"/>
    <property type="molecule type" value="Genomic_DNA"/>
</dbReference>
<dbReference type="Proteomes" id="UP000177797">
    <property type="component" value="Unassembled WGS sequence"/>
</dbReference>
<keyword evidence="2" id="KW-1133">Transmembrane helix</keyword>
<feature type="coiled-coil region" evidence="1">
    <location>
        <begin position="58"/>
        <end position="92"/>
    </location>
</feature>
<evidence type="ECO:0000256" key="2">
    <source>
        <dbReference type="SAM" id="Phobius"/>
    </source>
</evidence>
<keyword evidence="2" id="KW-0472">Membrane</keyword>
<keyword evidence="2" id="KW-0812">Transmembrane</keyword>
<protein>
    <submittedName>
        <fullName evidence="3">Uncharacterized protein</fullName>
    </submittedName>
</protein>
<comment type="caution">
    <text evidence="3">The sequence shown here is derived from an EMBL/GenBank/DDBJ whole genome shotgun (WGS) entry which is preliminary data.</text>
</comment>
<feature type="transmembrane region" description="Helical" evidence="2">
    <location>
        <begin position="6"/>
        <end position="27"/>
    </location>
</feature>
<evidence type="ECO:0000256" key="1">
    <source>
        <dbReference type="SAM" id="Coils"/>
    </source>
</evidence>